<evidence type="ECO:0000259" key="9">
    <source>
        <dbReference type="SMART" id="SM00813"/>
    </source>
</evidence>
<accession>A0A5M3MCD8</accession>
<comment type="caution">
    <text evidence="10">The sequence shown here is derived from an EMBL/GenBank/DDBJ whole genome shotgun (WGS) entry which is preliminary data.</text>
</comment>
<sequence length="632" mass="68467">MIQRRVGRAAVLLVAATAALAATTVVVNSTASHAIPSTLYGQMFEDINSGDGGLYAELLQNRAFQQVTPGDATALYAWAAVNGGNITVIADSDPVSSALPNALQLTIPSGASGSVGFGNEGYYGINVNSSWTYNASFYYRFPEVSDFSGDATVALQSASGEIYASAQIPVSGSQTTWTQVYAQLTPSTSPSSTANNFTVTFDSSAAGNTINFAMFLLFPPTFKDRANGMRIDVAEVLYSMKPSFFRLPGGNNLEGQSAATRWIWNNTVGDLVDRPGRVGDWSYINTDGLGLLEYLYWCEDMEMEPFMAVWAGYSLDGTSLPEDELAPYIQAAIDQINFVTGDPSGSSAAALRASLGREEPFSLTYVEIGNEDFVASESYIYRWRDFAGNLTAAFPQLKFIATTDPFNPILDPTPQQYDNHVYSSPDWFAENSFYYDDFERNCTYYFQGEYAVTYADENLMYPTIQGSIGEAAYMTGFERNADIVFAASYAPLLMNVADGAYQWIPNLVEFDAANVYKSTSFYVQHLNRGTEYLPSTLPDPSGTVFWSVTSDSSTLAIKVVNYANTTEDVTFQLPFAVASSATVTVLTGDSTASNTPTDPNLVTPTTSAITIGQAFNYTAPAYSLSVINVSLS</sequence>
<dbReference type="SMART" id="SM00813">
    <property type="entry name" value="Alpha-L-AF_C"/>
    <property type="match status" value="1"/>
</dbReference>
<dbReference type="EC" id="3.2.1.55" evidence="4"/>
<dbReference type="InterPro" id="IPR051563">
    <property type="entry name" value="Glycosyl_Hydrolase_51"/>
</dbReference>
<comment type="similarity">
    <text evidence="3">Belongs to the glycosyl hydrolase 51 family.</text>
</comment>
<dbReference type="SUPFAM" id="SSF51445">
    <property type="entry name" value="(Trans)glycosidases"/>
    <property type="match status" value="1"/>
</dbReference>
<dbReference type="GO" id="GO:0046556">
    <property type="term" value="F:alpha-L-arabinofuranosidase activity"/>
    <property type="evidence" value="ECO:0007669"/>
    <property type="project" value="UniProtKB-EC"/>
</dbReference>
<dbReference type="GO" id="GO:0046373">
    <property type="term" value="P:L-arabinose metabolic process"/>
    <property type="evidence" value="ECO:0007669"/>
    <property type="project" value="InterPro"/>
</dbReference>
<comment type="pathway">
    <text evidence="2">Glycan metabolism; L-arabinan degradation.</text>
</comment>
<keyword evidence="5 8" id="KW-0732">Signal</keyword>
<gene>
    <name evidence="10" type="ORF">CONPUDRAFT_168605</name>
</gene>
<dbReference type="InterPro" id="IPR017853">
    <property type="entry name" value="GH"/>
</dbReference>
<dbReference type="EMBL" id="JH711585">
    <property type="protein sequence ID" value="EIW76868.1"/>
    <property type="molecule type" value="Genomic_DNA"/>
</dbReference>
<evidence type="ECO:0000256" key="4">
    <source>
        <dbReference type="ARBA" id="ARBA00012670"/>
    </source>
</evidence>
<evidence type="ECO:0000256" key="3">
    <source>
        <dbReference type="ARBA" id="ARBA00007186"/>
    </source>
</evidence>
<feature type="domain" description="Alpha-L-arabinofuranosidase C-terminal" evidence="9">
    <location>
        <begin position="448"/>
        <end position="623"/>
    </location>
</feature>
<reference evidence="11" key="1">
    <citation type="journal article" date="2012" name="Science">
        <title>The Paleozoic origin of enzymatic lignin decomposition reconstructed from 31 fungal genomes.</title>
        <authorList>
            <person name="Floudas D."/>
            <person name="Binder M."/>
            <person name="Riley R."/>
            <person name="Barry K."/>
            <person name="Blanchette R.A."/>
            <person name="Henrissat B."/>
            <person name="Martinez A.T."/>
            <person name="Otillar R."/>
            <person name="Spatafora J.W."/>
            <person name="Yadav J.S."/>
            <person name="Aerts A."/>
            <person name="Benoit I."/>
            <person name="Boyd A."/>
            <person name="Carlson A."/>
            <person name="Copeland A."/>
            <person name="Coutinho P.M."/>
            <person name="de Vries R.P."/>
            <person name="Ferreira P."/>
            <person name="Findley K."/>
            <person name="Foster B."/>
            <person name="Gaskell J."/>
            <person name="Glotzer D."/>
            <person name="Gorecki P."/>
            <person name="Heitman J."/>
            <person name="Hesse C."/>
            <person name="Hori C."/>
            <person name="Igarashi K."/>
            <person name="Jurgens J.A."/>
            <person name="Kallen N."/>
            <person name="Kersten P."/>
            <person name="Kohler A."/>
            <person name="Kuees U."/>
            <person name="Kumar T.K.A."/>
            <person name="Kuo A."/>
            <person name="LaButti K."/>
            <person name="Larrondo L.F."/>
            <person name="Lindquist E."/>
            <person name="Ling A."/>
            <person name="Lombard V."/>
            <person name="Lucas S."/>
            <person name="Lundell T."/>
            <person name="Martin R."/>
            <person name="McLaughlin D.J."/>
            <person name="Morgenstern I."/>
            <person name="Morin E."/>
            <person name="Murat C."/>
            <person name="Nagy L.G."/>
            <person name="Nolan M."/>
            <person name="Ohm R.A."/>
            <person name="Patyshakuliyeva A."/>
            <person name="Rokas A."/>
            <person name="Ruiz-Duenas F.J."/>
            <person name="Sabat G."/>
            <person name="Salamov A."/>
            <person name="Samejima M."/>
            <person name="Schmutz J."/>
            <person name="Slot J.C."/>
            <person name="St John F."/>
            <person name="Stenlid J."/>
            <person name="Sun H."/>
            <person name="Sun S."/>
            <person name="Syed K."/>
            <person name="Tsang A."/>
            <person name="Wiebenga A."/>
            <person name="Young D."/>
            <person name="Pisabarro A."/>
            <person name="Eastwood D.C."/>
            <person name="Martin F."/>
            <person name="Cullen D."/>
            <person name="Grigoriev I.V."/>
            <person name="Hibbett D.S."/>
        </authorList>
    </citation>
    <scope>NUCLEOTIDE SEQUENCE [LARGE SCALE GENOMIC DNA]</scope>
    <source>
        <strain evidence="11">RWD-64-598 SS2</strain>
    </source>
</reference>
<evidence type="ECO:0000256" key="7">
    <source>
        <dbReference type="ARBA" id="ARBA00023180"/>
    </source>
</evidence>
<dbReference type="GeneID" id="19206031"/>
<keyword evidence="11" id="KW-1185">Reference proteome</keyword>
<dbReference type="Gene3D" id="2.60.40.1180">
    <property type="entry name" value="Golgi alpha-mannosidase II"/>
    <property type="match status" value="1"/>
</dbReference>
<dbReference type="PANTHER" id="PTHR31776:SF0">
    <property type="entry name" value="ALPHA-L-ARABINOFURANOSIDASE 1"/>
    <property type="match status" value="1"/>
</dbReference>
<evidence type="ECO:0000313" key="11">
    <source>
        <dbReference type="Proteomes" id="UP000053558"/>
    </source>
</evidence>
<organism evidence="10 11">
    <name type="scientific">Coniophora puteana (strain RWD-64-598)</name>
    <name type="common">Brown rot fungus</name>
    <dbReference type="NCBI Taxonomy" id="741705"/>
    <lineage>
        <taxon>Eukaryota</taxon>
        <taxon>Fungi</taxon>
        <taxon>Dikarya</taxon>
        <taxon>Basidiomycota</taxon>
        <taxon>Agaricomycotina</taxon>
        <taxon>Agaricomycetes</taxon>
        <taxon>Agaricomycetidae</taxon>
        <taxon>Boletales</taxon>
        <taxon>Coniophorineae</taxon>
        <taxon>Coniophoraceae</taxon>
        <taxon>Coniophora</taxon>
    </lineage>
</organism>
<dbReference type="KEGG" id="cput:CONPUDRAFT_168605"/>
<protein>
    <recommendedName>
        <fullName evidence="4">non-reducing end alpha-L-arabinofuranosidase</fullName>
        <ecNumber evidence="4">3.2.1.55</ecNumber>
    </recommendedName>
</protein>
<evidence type="ECO:0000313" key="10">
    <source>
        <dbReference type="EMBL" id="EIW76868.1"/>
    </source>
</evidence>
<dbReference type="Proteomes" id="UP000053558">
    <property type="component" value="Unassembled WGS sequence"/>
</dbReference>
<dbReference type="InterPro" id="IPR013780">
    <property type="entry name" value="Glyco_hydro_b"/>
</dbReference>
<evidence type="ECO:0000256" key="6">
    <source>
        <dbReference type="ARBA" id="ARBA00022801"/>
    </source>
</evidence>
<dbReference type="OrthoDB" id="406864at2759"/>
<dbReference type="GO" id="GO:0031222">
    <property type="term" value="P:arabinan catabolic process"/>
    <property type="evidence" value="ECO:0007669"/>
    <property type="project" value="UniProtKB-UniPathway"/>
</dbReference>
<dbReference type="PANTHER" id="PTHR31776">
    <property type="entry name" value="ALPHA-L-ARABINOFURANOSIDASE 1"/>
    <property type="match status" value="1"/>
</dbReference>
<dbReference type="UniPathway" id="UPA00667"/>
<dbReference type="InterPro" id="IPR055235">
    <property type="entry name" value="ASD1_cat"/>
</dbReference>
<keyword evidence="7" id="KW-0325">Glycoprotein</keyword>
<keyword evidence="6 10" id="KW-0378">Hydrolase</keyword>
<proteinExistence type="inferred from homology"/>
<dbReference type="Pfam" id="PF06964">
    <property type="entry name" value="Alpha-L-AF_C"/>
    <property type="match status" value="1"/>
</dbReference>
<comment type="catalytic activity">
    <reaction evidence="1">
        <text>Hydrolysis of terminal non-reducing alpha-L-arabinofuranoside residues in alpha-L-arabinosides.</text>
        <dbReference type="EC" id="3.2.1.55"/>
    </reaction>
</comment>
<feature type="signal peptide" evidence="8">
    <location>
        <begin position="1"/>
        <end position="21"/>
    </location>
</feature>
<name>A0A5M3MCD8_CONPW</name>
<dbReference type="AlphaFoldDB" id="A0A5M3MCD8"/>
<dbReference type="InterPro" id="IPR010720">
    <property type="entry name" value="Alpha-L-AF_C"/>
</dbReference>
<evidence type="ECO:0000256" key="8">
    <source>
        <dbReference type="SAM" id="SignalP"/>
    </source>
</evidence>
<dbReference type="RefSeq" id="XP_007773188.1">
    <property type="nucleotide sequence ID" value="XM_007774998.1"/>
</dbReference>
<feature type="chain" id="PRO_5024345215" description="non-reducing end alpha-L-arabinofuranosidase" evidence="8">
    <location>
        <begin position="22"/>
        <end position="632"/>
    </location>
</feature>
<evidence type="ECO:0000256" key="5">
    <source>
        <dbReference type="ARBA" id="ARBA00022729"/>
    </source>
</evidence>
<dbReference type="Gene3D" id="3.20.20.80">
    <property type="entry name" value="Glycosidases"/>
    <property type="match status" value="1"/>
</dbReference>
<evidence type="ECO:0000256" key="1">
    <source>
        <dbReference type="ARBA" id="ARBA00001462"/>
    </source>
</evidence>
<dbReference type="Pfam" id="PF22848">
    <property type="entry name" value="ASD1_dom"/>
    <property type="match status" value="1"/>
</dbReference>
<dbReference type="OMA" id="NEGYWGM"/>
<evidence type="ECO:0000256" key="2">
    <source>
        <dbReference type="ARBA" id="ARBA00004834"/>
    </source>
</evidence>